<keyword evidence="5" id="KW-0967">Endosome</keyword>
<evidence type="ECO:0000256" key="11">
    <source>
        <dbReference type="SAM" id="Phobius"/>
    </source>
</evidence>
<feature type="transmembrane region" description="Helical" evidence="11">
    <location>
        <begin position="106"/>
        <end position="126"/>
    </location>
</feature>
<feature type="domain" description="Cation efflux protein transmembrane" evidence="12">
    <location>
        <begin position="28"/>
        <end position="194"/>
    </location>
</feature>
<evidence type="ECO:0000313" key="14">
    <source>
        <dbReference type="Proteomes" id="UP001285352"/>
    </source>
</evidence>
<dbReference type="PANTHER" id="PTHR31937">
    <property type="entry name" value="TRANSMEMBRANE PROTEIN 163"/>
    <property type="match status" value="1"/>
</dbReference>
<reference evidence="13 14" key="1">
    <citation type="submission" date="2023-11" db="EMBL/GenBank/DDBJ databases">
        <title>Lentzea sokolovensis, sp. nov., Lentzea kristufkii, sp. nov., and Lentzea miocenensis, sp. nov., rare actinobacteria from Sokolov Coal Basin, Miocene lacustrine sediment, Czech Republic.</title>
        <authorList>
            <person name="Lara A."/>
            <person name="Kotroba L."/>
            <person name="Nouioui I."/>
            <person name="Neumann-Schaal M."/>
            <person name="Mast Y."/>
            <person name="Chronakova A."/>
        </authorList>
    </citation>
    <scope>NUCLEOTIDE SEQUENCE [LARGE SCALE GENOMIC DNA]</scope>
    <source>
        <strain evidence="13 14">BCCO 10_0061</strain>
    </source>
</reference>
<dbReference type="Proteomes" id="UP001285352">
    <property type="component" value="Unassembled WGS sequence"/>
</dbReference>
<evidence type="ECO:0000256" key="10">
    <source>
        <dbReference type="ARBA" id="ARBA00023329"/>
    </source>
</evidence>
<evidence type="ECO:0000256" key="7">
    <source>
        <dbReference type="ARBA" id="ARBA00022989"/>
    </source>
</evidence>
<dbReference type="InterPro" id="IPR027469">
    <property type="entry name" value="Cation_efflux_TMD_sf"/>
</dbReference>
<feature type="transmembrane region" description="Helical" evidence="11">
    <location>
        <begin position="41"/>
        <end position="61"/>
    </location>
</feature>
<dbReference type="SUPFAM" id="SSF161111">
    <property type="entry name" value="Cation efflux protein transmembrane domain-like"/>
    <property type="match status" value="1"/>
</dbReference>
<sequence length="206" mass="21766">MERSEEHLVRRGLALAWLIVVWDVVEGAVAVTAGIAADSIALIGFGIDSAIEVFAASVVIWQLRAGARARQQPALRALAVTFFALAAYVAFESIRDLATQDKAGESLVGIVLNIVALAVMVPVAVIQRRTGRALDNPVLVAQSSETWMSNALSVTVLAGLGLNAALGWWWADPVVALVVAALAAYSGFETWQEAAEQPTATREDSG</sequence>
<evidence type="ECO:0000256" key="6">
    <source>
        <dbReference type="ARBA" id="ARBA00022833"/>
    </source>
</evidence>
<organism evidence="13 14">
    <name type="scientific">Lentzea sokolovensis</name>
    <dbReference type="NCBI Taxonomy" id="3095429"/>
    <lineage>
        <taxon>Bacteria</taxon>
        <taxon>Bacillati</taxon>
        <taxon>Actinomycetota</taxon>
        <taxon>Actinomycetes</taxon>
        <taxon>Pseudonocardiales</taxon>
        <taxon>Pseudonocardiaceae</taxon>
        <taxon>Lentzea</taxon>
    </lineage>
</organism>
<keyword evidence="8" id="KW-0770">Synapse</keyword>
<accession>A0ABU4UVF6</accession>
<feature type="transmembrane region" description="Helical" evidence="11">
    <location>
        <begin position="12"/>
        <end position="35"/>
    </location>
</feature>
<evidence type="ECO:0000256" key="1">
    <source>
        <dbReference type="ARBA" id="ARBA00004146"/>
    </source>
</evidence>
<dbReference type="InterPro" id="IPR026765">
    <property type="entry name" value="Tmem163"/>
</dbReference>
<keyword evidence="14" id="KW-1185">Reference proteome</keyword>
<dbReference type="RefSeq" id="WP_319975517.1">
    <property type="nucleotide sequence ID" value="NZ_JAXAVU010000007.1"/>
</dbReference>
<feature type="transmembrane region" description="Helical" evidence="11">
    <location>
        <begin position="147"/>
        <end position="171"/>
    </location>
</feature>
<dbReference type="Gene3D" id="1.20.1510.10">
    <property type="entry name" value="Cation efflux protein transmembrane domain"/>
    <property type="match status" value="1"/>
</dbReference>
<evidence type="ECO:0000256" key="8">
    <source>
        <dbReference type="ARBA" id="ARBA00023018"/>
    </source>
</evidence>
<proteinExistence type="inferred from homology"/>
<evidence type="ECO:0000256" key="2">
    <source>
        <dbReference type="ARBA" id="ARBA00004644"/>
    </source>
</evidence>
<feature type="transmembrane region" description="Helical" evidence="11">
    <location>
        <begin position="73"/>
        <end position="91"/>
    </location>
</feature>
<keyword evidence="4 11" id="KW-0812">Transmembrane</keyword>
<keyword evidence="10" id="KW-0968">Cytoplasmic vesicle</keyword>
<keyword evidence="7 11" id="KW-1133">Transmembrane helix</keyword>
<dbReference type="EMBL" id="JAXAVU010000007">
    <property type="protein sequence ID" value="MDX8143250.1"/>
    <property type="molecule type" value="Genomic_DNA"/>
</dbReference>
<dbReference type="Pfam" id="PF01545">
    <property type="entry name" value="Cation_efflux"/>
    <property type="match status" value="1"/>
</dbReference>
<reference evidence="13 14" key="2">
    <citation type="submission" date="2023-11" db="EMBL/GenBank/DDBJ databases">
        <authorList>
            <person name="Lara A.C."/>
            <person name="Chronakova A."/>
        </authorList>
    </citation>
    <scope>NUCLEOTIDE SEQUENCE [LARGE SCALE GENOMIC DNA]</scope>
    <source>
        <strain evidence="13 14">BCCO 10_0061</strain>
    </source>
</reference>
<comment type="similarity">
    <text evidence="3">Belongs to the TMEM163 family.</text>
</comment>
<comment type="subcellular location">
    <subcellularLocation>
        <location evidence="2">Cytoplasmic vesicle</location>
        <location evidence="2">Secretory vesicle</location>
        <location evidence="2">Synaptic vesicle membrane</location>
        <topology evidence="2">Multi-pass membrane protein</topology>
    </subcellularLocation>
    <subcellularLocation>
        <location evidence="1">Early endosome membrane</location>
    </subcellularLocation>
</comment>
<evidence type="ECO:0000256" key="4">
    <source>
        <dbReference type="ARBA" id="ARBA00022692"/>
    </source>
</evidence>
<evidence type="ECO:0000256" key="3">
    <source>
        <dbReference type="ARBA" id="ARBA00008731"/>
    </source>
</evidence>
<dbReference type="InterPro" id="IPR058533">
    <property type="entry name" value="Cation_efflux_TM"/>
</dbReference>
<name>A0ABU4UVF6_9PSEU</name>
<evidence type="ECO:0000259" key="12">
    <source>
        <dbReference type="Pfam" id="PF01545"/>
    </source>
</evidence>
<evidence type="ECO:0000256" key="9">
    <source>
        <dbReference type="ARBA" id="ARBA00023136"/>
    </source>
</evidence>
<gene>
    <name evidence="13" type="ORF">SK854_14070</name>
</gene>
<comment type="caution">
    <text evidence="13">The sequence shown here is derived from an EMBL/GenBank/DDBJ whole genome shotgun (WGS) entry which is preliminary data.</text>
</comment>
<keyword evidence="6" id="KW-0862">Zinc</keyword>
<dbReference type="PANTHER" id="PTHR31937:SF2">
    <property type="entry name" value="TRANSMEMBRANE PROTEIN 163"/>
    <property type="match status" value="1"/>
</dbReference>
<evidence type="ECO:0000256" key="5">
    <source>
        <dbReference type="ARBA" id="ARBA00022753"/>
    </source>
</evidence>
<protein>
    <submittedName>
        <fullName evidence="13">Cation transporter</fullName>
    </submittedName>
</protein>
<keyword evidence="9 11" id="KW-0472">Membrane</keyword>
<evidence type="ECO:0000313" key="13">
    <source>
        <dbReference type="EMBL" id="MDX8143250.1"/>
    </source>
</evidence>